<dbReference type="FunFam" id="1.10.630.10:FF:000011">
    <property type="entry name" value="Cytochrome P450 83B1"/>
    <property type="match status" value="1"/>
</dbReference>
<accession>A0A9D4ZZE0</accession>
<evidence type="ECO:0000256" key="7">
    <source>
        <dbReference type="ARBA" id="ARBA00022989"/>
    </source>
</evidence>
<evidence type="ECO:0000256" key="10">
    <source>
        <dbReference type="ARBA" id="ARBA00023033"/>
    </source>
</evidence>
<dbReference type="GO" id="GO:0004497">
    <property type="term" value="F:monooxygenase activity"/>
    <property type="evidence" value="ECO:0007669"/>
    <property type="project" value="UniProtKB-KW"/>
</dbReference>
<dbReference type="AlphaFoldDB" id="A0A9D4ZZE0"/>
<comment type="subcellular location">
    <subcellularLocation>
        <location evidence="2">Membrane</location>
        <topology evidence="2">Single-pass membrane protein</topology>
    </subcellularLocation>
</comment>
<proteinExistence type="inferred from homology"/>
<dbReference type="Gramene" id="Psat07G0639700-T1">
    <property type="protein sequence ID" value="KAI5391567.1"/>
    <property type="gene ID" value="KIW84_076397"/>
</dbReference>
<evidence type="ECO:0000313" key="16">
    <source>
        <dbReference type="Proteomes" id="UP001058974"/>
    </source>
</evidence>
<evidence type="ECO:0000256" key="9">
    <source>
        <dbReference type="ARBA" id="ARBA00023004"/>
    </source>
</evidence>
<keyword evidence="9 12" id="KW-0408">Iron</keyword>
<dbReference type="CDD" id="cd11072">
    <property type="entry name" value="CYP71-like"/>
    <property type="match status" value="1"/>
</dbReference>
<keyword evidence="4 12" id="KW-0349">Heme</keyword>
<keyword evidence="10 13" id="KW-0503">Monooxygenase</keyword>
<evidence type="ECO:0000256" key="13">
    <source>
        <dbReference type="RuleBase" id="RU000461"/>
    </source>
</evidence>
<evidence type="ECO:0000256" key="11">
    <source>
        <dbReference type="ARBA" id="ARBA00023136"/>
    </source>
</evidence>
<evidence type="ECO:0000256" key="6">
    <source>
        <dbReference type="ARBA" id="ARBA00022723"/>
    </source>
</evidence>
<dbReference type="GO" id="GO:0016705">
    <property type="term" value="F:oxidoreductase activity, acting on paired donors, with incorporation or reduction of molecular oxygen"/>
    <property type="evidence" value="ECO:0007669"/>
    <property type="project" value="InterPro"/>
</dbReference>
<dbReference type="PANTHER" id="PTHR47955:SF22">
    <property type="entry name" value="CYTOCHROME P450 83B1-LIKE"/>
    <property type="match status" value="1"/>
</dbReference>
<evidence type="ECO:0000256" key="2">
    <source>
        <dbReference type="ARBA" id="ARBA00004167"/>
    </source>
</evidence>
<evidence type="ECO:0000256" key="4">
    <source>
        <dbReference type="ARBA" id="ARBA00022617"/>
    </source>
</evidence>
<dbReference type="PRINTS" id="PR00385">
    <property type="entry name" value="P450"/>
</dbReference>
<dbReference type="Gene3D" id="1.10.630.10">
    <property type="entry name" value="Cytochrome P450"/>
    <property type="match status" value="1"/>
</dbReference>
<dbReference type="GO" id="GO:0020037">
    <property type="term" value="F:heme binding"/>
    <property type="evidence" value="ECO:0007669"/>
    <property type="project" value="InterPro"/>
</dbReference>
<dbReference type="GO" id="GO:0016020">
    <property type="term" value="C:membrane"/>
    <property type="evidence" value="ECO:0007669"/>
    <property type="project" value="UniProtKB-SubCell"/>
</dbReference>
<dbReference type="InterPro" id="IPR036396">
    <property type="entry name" value="Cyt_P450_sf"/>
</dbReference>
<dbReference type="EMBL" id="JAMSHJ010000007">
    <property type="protein sequence ID" value="KAI5391567.1"/>
    <property type="molecule type" value="Genomic_DNA"/>
</dbReference>
<keyword evidence="11 14" id="KW-0472">Membrane</keyword>
<dbReference type="PROSITE" id="PS00086">
    <property type="entry name" value="CYTOCHROME_P450"/>
    <property type="match status" value="1"/>
</dbReference>
<dbReference type="PANTHER" id="PTHR47955">
    <property type="entry name" value="CYTOCHROME P450 FAMILY 71 PROTEIN"/>
    <property type="match status" value="1"/>
</dbReference>
<keyword evidence="8 13" id="KW-0560">Oxidoreductase</keyword>
<dbReference type="InterPro" id="IPR002401">
    <property type="entry name" value="Cyt_P450_E_grp-I"/>
</dbReference>
<evidence type="ECO:0008006" key="17">
    <source>
        <dbReference type="Google" id="ProtNLM"/>
    </source>
</evidence>
<evidence type="ECO:0000256" key="5">
    <source>
        <dbReference type="ARBA" id="ARBA00022692"/>
    </source>
</evidence>
<evidence type="ECO:0000256" key="8">
    <source>
        <dbReference type="ARBA" id="ARBA00023002"/>
    </source>
</evidence>
<evidence type="ECO:0000256" key="1">
    <source>
        <dbReference type="ARBA" id="ARBA00001971"/>
    </source>
</evidence>
<protein>
    <recommendedName>
        <fullName evidence="17">Cytochrome P450 83B1</fullName>
    </recommendedName>
</protein>
<comment type="cofactor">
    <cofactor evidence="1 12">
        <name>heme</name>
        <dbReference type="ChEBI" id="CHEBI:30413"/>
    </cofactor>
</comment>
<comment type="similarity">
    <text evidence="3 13">Belongs to the cytochrome P450 family.</text>
</comment>
<dbReference type="InterPro" id="IPR017972">
    <property type="entry name" value="Cyt_P450_CS"/>
</dbReference>
<name>A0A9D4ZZE0_PEA</name>
<evidence type="ECO:0000256" key="3">
    <source>
        <dbReference type="ARBA" id="ARBA00010617"/>
    </source>
</evidence>
<gene>
    <name evidence="15" type="ORF">KIW84_076397</name>
</gene>
<feature type="transmembrane region" description="Helical" evidence="14">
    <location>
        <begin position="6"/>
        <end position="31"/>
    </location>
</feature>
<organism evidence="15 16">
    <name type="scientific">Pisum sativum</name>
    <name type="common">Garden pea</name>
    <name type="synonym">Lathyrus oleraceus</name>
    <dbReference type="NCBI Taxonomy" id="3888"/>
    <lineage>
        <taxon>Eukaryota</taxon>
        <taxon>Viridiplantae</taxon>
        <taxon>Streptophyta</taxon>
        <taxon>Embryophyta</taxon>
        <taxon>Tracheophyta</taxon>
        <taxon>Spermatophyta</taxon>
        <taxon>Magnoliopsida</taxon>
        <taxon>eudicotyledons</taxon>
        <taxon>Gunneridae</taxon>
        <taxon>Pentapetalae</taxon>
        <taxon>rosids</taxon>
        <taxon>fabids</taxon>
        <taxon>Fabales</taxon>
        <taxon>Fabaceae</taxon>
        <taxon>Papilionoideae</taxon>
        <taxon>50 kb inversion clade</taxon>
        <taxon>NPAAA clade</taxon>
        <taxon>Hologalegina</taxon>
        <taxon>IRL clade</taxon>
        <taxon>Fabeae</taxon>
        <taxon>Lathyrus</taxon>
    </lineage>
</organism>
<evidence type="ECO:0000256" key="14">
    <source>
        <dbReference type="SAM" id="Phobius"/>
    </source>
</evidence>
<dbReference type="SUPFAM" id="SSF48264">
    <property type="entry name" value="Cytochrome P450"/>
    <property type="match status" value="1"/>
</dbReference>
<dbReference type="GO" id="GO:0005506">
    <property type="term" value="F:iron ion binding"/>
    <property type="evidence" value="ECO:0007669"/>
    <property type="project" value="InterPro"/>
</dbReference>
<keyword evidence="6 12" id="KW-0479">Metal-binding</keyword>
<keyword evidence="7 14" id="KW-1133">Transmembrane helix</keyword>
<feature type="binding site" description="axial binding residue" evidence="12">
    <location>
        <position position="450"/>
    </location>
    <ligand>
        <name>heme</name>
        <dbReference type="ChEBI" id="CHEBI:30413"/>
    </ligand>
    <ligandPart>
        <name>Fe</name>
        <dbReference type="ChEBI" id="CHEBI:18248"/>
    </ligandPart>
</feature>
<dbReference type="Pfam" id="PF00067">
    <property type="entry name" value="p450"/>
    <property type="match status" value="1"/>
</dbReference>
<evidence type="ECO:0000256" key="12">
    <source>
        <dbReference type="PIRSR" id="PIRSR602401-1"/>
    </source>
</evidence>
<sequence>ELKHIFLSIIGNNMLSLILLVLCSSILLFFLKRRRAIDAPYPPGPRGLPIIGNLHQLDNSILYLQLSKLSKIYGPIFSLQLGLRPAIVVSSAEIAKEIFKNNDHVFSNRPILYGQRKLSYNGSEIVFSQYGEFWRDMRKTCILHILSAKRVSSYSSVRKFEVKQMMKKISNHATSSVVTNLSELLTSLSSTIICRIAFGRRYEDEGIERSKFQGMLHELEAMLTAFFVSDYIPFMGWIDKLSGLRARLERNFKEMDEFYQEVIDEHLDPNRQHGDEEVIVDVLLQLMKQRLFSIDLSFDHIKGVLMNMLVGAIDTTSATVVWAMTALIKNPRVMKKVQEEIRNSRVKKEVLDEDDIQNFPYLKAVIKETLRLYLPAPLLVPRETRADSVIGGYQIPAKTIVYVNAWAIQRDYDDWEDPQEFYPERFLESSINFLGKDFTLIPFGVGRRICPGMSMAVASLELILANVLYFFDWELPHGLLKEDIDTERWPGITQHKKNHLCLVAKFPMNI</sequence>
<dbReference type="PRINTS" id="PR00463">
    <property type="entry name" value="EP450I"/>
</dbReference>
<evidence type="ECO:0000313" key="15">
    <source>
        <dbReference type="EMBL" id="KAI5391567.1"/>
    </source>
</evidence>
<reference evidence="15 16" key="1">
    <citation type="journal article" date="2022" name="Nat. Genet.">
        <title>Improved pea reference genome and pan-genome highlight genomic features and evolutionary characteristics.</title>
        <authorList>
            <person name="Yang T."/>
            <person name="Liu R."/>
            <person name="Luo Y."/>
            <person name="Hu S."/>
            <person name="Wang D."/>
            <person name="Wang C."/>
            <person name="Pandey M.K."/>
            <person name="Ge S."/>
            <person name="Xu Q."/>
            <person name="Li N."/>
            <person name="Li G."/>
            <person name="Huang Y."/>
            <person name="Saxena R.K."/>
            <person name="Ji Y."/>
            <person name="Li M."/>
            <person name="Yan X."/>
            <person name="He Y."/>
            <person name="Liu Y."/>
            <person name="Wang X."/>
            <person name="Xiang C."/>
            <person name="Varshney R.K."/>
            <person name="Ding H."/>
            <person name="Gao S."/>
            <person name="Zong X."/>
        </authorList>
    </citation>
    <scope>NUCLEOTIDE SEQUENCE [LARGE SCALE GENOMIC DNA]</scope>
    <source>
        <strain evidence="15 16">cv. Zhongwan 6</strain>
    </source>
</reference>
<keyword evidence="5 14" id="KW-0812">Transmembrane</keyword>
<dbReference type="InterPro" id="IPR001128">
    <property type="entry name" value="Cyt_P450"/>
</dbReference>
<comment type="caution">
    <text evidence="15">The sequence shown here is derived from an EMBL/GenBank/DDBJ whole genome shotgun (WGS) entry which is preliminary data.</text>
</comment>
<keyword evidence="16" id="KW-1185">Reference proteome</keyword>
<dbReference type="Proteomes" id="UP001058974">
    <property type="component" value="Chromosome 7"/>
</dbReference>
<feature type="non-terminal residue" evidence="15">
    <location>
        <position position="1"/>
    </location>
</feature>